<evidence type="ECO:0008006" key="11">
    <source>
        <dbReference type="Google" id="ProtNLM"/>
    </source>
</evidence>
<feature type="region of interest" description="Disordered" evidence="6">
    <location>
        <begin position="1"/>
        <end position="62"/>
    </location>
</feature>
<feature type="compositionally biased region" description="Basic residues" evidence="6">
    <location>
        <begin position="90"/>
        <end position="108"/>
    </location>
</feature>
<feature type="domain" description="Nucleolar complex-associated protein 3 N-terminal" evidence="8">
    <location>
        <begin position="254"/>
        <end position="356"/>
    </location>
</feature>
<comment type="caution">
    <text evidence="9">The sequence shown here is derived from an EMBL/GenBank/DDBJ whole genome shotgun (WGS) entry which is preliminary data.</text>
</comment>
<dbReference type="InterPro" id="IPR016903">
    <property type="entry name" value="Nucleolar_cplx-assoc_3"/>
</dbReference>
<feature type="compositionally biased region" description="Acidic residues" evidence="6">
    <location>
        <begin position="113"/>
        <end position="129"/>
    </location>
</feature>
<dbReference type="Pfam" id="PF03914">
    <property type="entry name" value="CBF"/>
    <property type="match status" value="1"/>
</dbReference>
<dbReference type="GO" id="GO:0006270">
    <property type="term" value="P:DNA replication initiation"/>
    <property type="evidence" value="ECO:0007669"/>
    <property type="project" value="TreeGrafter"/>
</dbReference>
<dbReference type="GeneID" id="66077860"/>
<reference evidence="9" key="1">
    <citation type="journal article" date="2021" name="Genome Biol. Evol.">
        <title>The assembled and annotated genome of the fairy-ring fungus Marasmius oreades.</title>
        <authorList>
            <person name="Hiltunen M."/>
            <person name="Ament-Velasquez S.L."/>
            <person name="Johannesson H."/>
        </authorList>
    </citation>
    <scope>NUCLEOTIDE SEQUENCE</scope>
    <source>
        <strain evidence="9">03SP1</strain>
    </source>
</reference>
<feature type="region of interest" description="Disordered" evidence="6">
    <location>
        <begin position="82"/>
        <end position="155"/>
    </location>
</feature>
<dbReference type="AlphaFoldDB" id="A0A9P7S0P1"/>
<evidence type="ECO:0000313" key="10">
    <source>
        <dbReference type="Proteomes" id="UP001049176"/>
    </source>
</evidence>
<feature type="compositionally biased region" description="Basic and acidic residues" evidence="6">
    <location>
        <begin position="34"/>
        <end position="46"/>
    </location>
</feature>
<evidence type="ECO:0000256" key="5">
    <source>
        <dbReference type="SAM" id="Coils"/>
    </source>
</evidence>
<dbReference type="Proteomes" id="UP001049176">
    <property type="component" value="Chromosome 5"/>
</dbReference>
<dbReference type="RefSeq" id="XP_043008898.1">
    <property type="nucleotide sequence ID" value="XM_043153614.1"/>
</dbReference>
<dbReference type="OrthoDB" id="10263597at2759"/>
<feature type="compositionally biased region" description="Acidic residues" evidence="6">
    <location>
        <begin position="204"/>
        <end position="218"/>
    </location>
</feature>
<dbReference type="GO" id="GO:0005730">
    <property type="term" value="C:nucleolus"/>
    <property type="evidence" value="ECO:0007669"/>
    <property type="project" value="UniProtKB-SubCell"/>
</dbReference>
<evidence type="ECO:0000259" key="7">
    <source>
        <dbReference type="Pfam" id="PF03914"/>
    </source>
</evidence>
<comment type="similarity">
    <text evidence="2">Belongs to the CBF/MAK21 family.</text>
</comment>
<dbReference type="Pfam" id="PF07540">
    <property type="entry name" value="NOC3p"/>
    <property type="match status" value="1"/>
</dbReference>
<name>A0A9P7S0P1_9AGAR</name>
<feature type="compositionally biased region" description="Basic residues" evidence="6">
    <location>
        <begin position="1"/>
        <end position="18"/>
    </location>
</feature>
<evidence type="ECO:0000256" key="2">
    <source>
        <dbReference type="ARBA" id="ARBA00007797"/>
    </source>
</evidence>
<dbReference type="PANTHER" id="PTHR14428">
    <property type="entry name" value="NUCLEOLAR COMPLEX PROTEIN 3"/>
    <property type="match status" value="1"/>
</dbReference>
<evidence type="ECO:0000256" key="6">
    <source>
        <dbReference type="SAM" id="MobiDB-lite"/>
    </source>
</evidence>
<feature type="domain" description="CCAAT-binding factor" evidence="7">
    <location>
        <begin position="610"/>
        <end position="771"/>
    </location>
</feature>
<gene>
    <name evidence="9" type="ORF">E1B28_008784</name>
</gene>
<evidence type="ECO:0000259" key="8">
    <source>
        <dbReference type="Pfam" id="PF07540"/>
    </source>
</evidence>
<dbReference type="InterPro" id="IPR005612">
    <property type="entry name" value="CCAAT-binding_factor"/>
</dbReference>
<dbReference type="GO" id="GO:0003682">
    <property type="term" value="F:chromatin binding"/>
    <property type="evidence" value="ECO:0007669"/>
    <property type="project" value="TreeGrafter"/>
</dbReference>
<dbReference type="InterPro" id="IPR011501">
    <property type="entry name" value="Noc3_N"/>
</dbReference>
<comment type="subcellular location">
    <subcellularLocation>
        <location evidence="1">Nucleus</location>
        <location evidence="1">Nucleolus</location>
    </subcellularLocation>
</comment>
<dbReference type="EMBL" id="CM032185">
    <property type="protein sequence ID" value="KAG7092428.1"/>
    <property type="molecule type" value="Genomic_DNA"/>
</dbReference>
<evidence type="ECO:0000256" key="1">
    <source>
        <dbReference type="ARBA" id="ARBA00004604"/>
    </source>
</evidence>
<keyword evidence="4" id="KW-0539">Nucleus</keyword>
<dbReference type="KEGG" id="more:E1B28_008784"/>
<feature type="compositionally biased region" description="Basic and acidic residues" evidence="6">
    <location>
        <begin position="476"/>
        <end position="486"/>
    </location>
</feature>
<evidence type="ECO:0000256" key="4">
    <source>
        <dbReference type="ARBA" id="ARBA00023242"/>
    </source>
</evidence>
<feature type="region of interest" description="Disordered" evidence="6">
    <location>
        <begin position="469"/>
        <end position="497"/>
    </location>
</feature>
<keyword evidence="10" id="KW-1185">Reference proteome</keyword>
<sequence>MVKRPGHFPQGSRKKAKLRTSSTQSAKPHKRNDKGKGKERAADRDTIPIPVDNDEYDEKDEAILSDQDLDVLEQYGTAAGFLGHLDRKGLSRSKKETRRLHQLNKPIKKALVDDDLPSIESHDEDDGDWSSDIGSDGQDKEDDHYLYPGGSDSDAEMPYELALREVRTEPRQQENRGIQRLPIKLADGTIQNTGWRAAQKRCEDEEDEEDEEGEENVEDLAPPRDTVATGARFGRPAVIDVISTKSRKLRIQGAKEQIASICQDIMAEPENSIGLLKRLHTFSLPSISSPTHPDPLPNDTIIRKLSVLSQLAVFKDIVPGYRIRALTEKEKTEKVSQLVAQTREWEQGLVGAYQAYLRLLEGELKAHSDLAESALKCICTLLTELTHFNFRVNLMSCVVAQLSKRTRNESFDLCLTSLIRVFRADTTGAASLEVVRLLNRMIKEKRYNVHPAAISCLLHLRLKTELGGVRSSSSKASKEQANDNKKSRDKKMRGKKDEVHLSKKAVKALKERKEIEKEFKEAEVEVDKEERANTHTETLKLVFVLYFSILKNPGSKRLLPAALEGISKFAHLVNIDFFMDLMKVLKELIVSEDVEEDDGQGVEEAVEKKLLCIVTAFDLLSGQGEALTVDLTDFITHLYALIPSLIVSSSTCMQDSLLRALNLIFLPRHNHAKPHPSYRTAAFSKRLLTTSVHLPSSMTLKILEFIRNLVARDPNLLSLLGDDEDGDGVAGGMYNATVDDPELANALGGKGGRWYELYLLRERHWDTKVREEAGRVLEMGGGK</sequence>
<dbReference type="PANTHER" id="PTHR14428:SF5">
    <property type="entry name" value="NUCLEOLAR COMPLEX PROTEIN 3 HOMOLOG"/>
    <property type="match status" value="1"/>
</dbReference>
<evidence type="ECO:0000313" key="9">
    <source>
        <dbReference type="EMBL" id="KAG7092428.1"/>
    </source>
</evidence>
<accession>A0A9P7S0P1</accession>
<organism evidence="9 10">
    <name type="scientific">Marasmius oreades</name>
    <name type="common">fairy-ring Marasmius</name>
    <dbReference type="NCBI Taxonomy" id="181124"/>
    <lineage>
        <taxon>Eukaryota</taxon>
        <taxon>Fungi</taxon>
        <taxon>Dikarya</taxon>
        <taxon>Basidiomycota</taxon>
        <taxon>Agaricomycotina</taxon>
        <taxon>Agaricomycetes</taxon>
        <taxon>Agaricomycetidae</taxon>
        <taxon>Agaricales</taxon>
        <taxon>Marasmiineae</taxon>
        <taxon>Marasmiaceae</taxon>
        <taxon>Marasmius</taxon>
    </lineage>
</organism>
<keyword evidence="3 5" id="KW-0175">Coiled coil</keyword>
<protein>
    <recommendedName>
        <fullName evidence="11">Nucleolar complex-associated protein 3</fullName>
    </recommendedName>
</protein>
<feature type="region of interest" description="Disordered" evidence="6">
    <location>
        <begin position="195"/>
        <end position="220"/>
    </location>
</feature>
<proteinExistence type="inferred from homology"/>
<feature type="coiled-coil region" evidence="5">
    <location>
        <begin position="503"/>
        <end position="532"/>
    </location>
</feature>
<evidence type="ECO:0000256" key="3">
    <source>
        <dbReference type="ARBA" id="ARBA00023054"/>
    </source>
</evidence>